<feature type="compositionally biased region" description="Polar residues" evidence="7">
    <location>
        <begin position="107"/>
        <end position="144"/>
    </location>
</feature>
<dbReference type="PANTHER" id="PTHR23186">
    <property type="entry name" value="RETINOIC ACID-INDUCED PROTEIN 2"/>
    <property type="match status" value="1"/>
</dbReference>
<organism evidence="8 9">
    <name type="scientific">Sinocyclocheilus anshuiensis</name>
    <dbReference type="NCBI Taxonomy" id="1608454"/>
    <lineage>
        <taxon>Eukaryota</taxon>
        <taxon>Metazoa</taxon>
        <taxon>Chordata</taxon>
        <taxon>Craniata</taxon>
        <taxon>Vertebrata</taxon>
        <taxon>Euteleostomi</taxon>
        <taxon>Actinopterygii</taxon>
        <taxon>Neopterygii</taxon>
        <taxon>Teleostei</taxon>
        <taxon>Ostariophysi</taxon>
        <taxon>Cypriniformes</taxon>
        <taxon>Cyprinidae</taxon>
        <taxon>Cyprininae</taxon>
        <taxon>Sinocyclocheilus</taxon>
    </lineage>
</organism>
<feature type="region of interest" description="Disordered" evidence="7">
    <location>
        <begin position="573"/>
        <end position="635"/>
    </location>
</feature>
<dbReference type="PANTHER" id="PTHR23186:SF2">
    <property type="entry name" value="SINE OCULIS-BINDING PROTEIN HOMOLOG"/>
    <property type="match status" value="1"/>
</dbReference>
<reference evidence="8" key="2">
    <citation type="submission" date="2025-09" db="UniProtKB">
        <authorList>
            <consortium name="Ensembl"/>
        </authorList>
    </citation>
    <scope>IDENTIFICATION</scope>
</reference>
<feature type="region of interest" description="Disordered" evidence="7">
    <location>
        <begin position="107"/>
        <end position="151"/>
    </location>
</feature>
<name>A0A671LPB7_9TELE</name>
<feature type="compositionally biased region" description="Basic and acidic residues" evidence="7">
    <location>
        <begin position="829"/>
        <end position="849"/>
    </location>
</feature>
<evidence type="ECO:0000256" key="1">
    <source>
        <dbReference type="ARBA" id="ARBA00022723"/>
    </source>
</evidence>
<feature type="compositionally biased region" description="Polar residues" evidence="7">
    <location>
        <begin position="573"/>
        <end position="594"/>
    </location>
</feature>
<keyword evidence="3" id="KW-0863">Zinc-finger</keyword>
<feature type="compositionally biased region" description="Basic and acidic residues" evidence="7">
    <location>
        <begin position="1"/>
        <end position="14"/>
    </location>
</feature>
<feature type="region of interest" description="Disordered" evidence="7">
    <location>
        <begin position="824"/>
        <end position="875"/>
    </location>
</feature>
<reference evidence="8" key="1">
    <citation type="submission" date="2025-08" db="UniProtKB">
        <authorList>
            <consortium name="Ensembl"/>
        </authorList>
    </citation>
    <scope>IDENTIFICATION</scope>
</reference>
<evidence type="ECO:0000256" key="2">
    <source>
        <dbReference type="ARBA" id="ARBA00022737"/>
    </source>
</evidence>
<dbReference type="Ensembl" id="ENSSANT00000023579.1">
    <property type="protein sequence ID" value="ENSSANP00000022116.1"/>
    <property type="gene ID" value="ENSSANG00000011482.1"/>
</dbReference>
<evidence type="ECO:0000256" key="6">
    <source>
        <dbReference type="ARBA" id="ARBA00038096"/>
    </source>
</evidence>
<evidence type="ECO:0000256" key="4">
    <source>
        <dbReference type="ARBA" id="ARBA00022833"/>
    </source>
</evidence>
<comment type="similarity">
    <text evidence="6">Belongs to the SOBP family.</text>
</comment>
<sequence length="936" mass="99439">MAEMEKEGRPPENKRSRKTAHPVKREINAEIKVPSNRPLPGAGQAGNLHGNSPYLMSFAENTMNELLGWYGYDKVELRDSDDIEIRNYPDGEMRQHISVLKENSLPKASTVENSSGSPPHANSSGSTPTSRNGVTAEASANPSSSKEHGGLPIIVPLIPPPLIKAPAEEETSNVQIMCAWCQKVGVKRYSLSMGSELKSFCSEKCFAACRRAYFKRNKLGYVRNCSAREEEGVPHHSLSKDTPRLVLKTNSDVLVCDWCKHIRHTKEYLDFGAGERRLQFCSAKCLNQYKMDIFYKETQAALPGGLCNPPLPTSDMKSESAAGVQLLTPESWSAPLNELRSRKAPSPGGATTVAGPFGSTSGSPSETGTVCSSSSSSSSSTKIPTPRPHESPALPPPPPLPPIAGLHPALGVPPGSPPMVMTPRGPVPFPLFMEHHMMQQIRPPFLRPPGPNSPHSNPMIPGIGPPPPPRTLGHPSSPMHRPLLSPHIHSSSTPTLSGNPPGMMPHYPGGHMPALPFPPVNMMPPGSIPVPPIMNIGIPSLAPLVPPPTLLVPYPVIVPLPVPIPIPVPIPFSPQTSGDRSGNDGTLQNAASEQSDSKAPPPFSQRTSRGEGRDFQQAPPTSDTLSPGFSKQAEQGRANVAELMVKTENSGNGSSGHSQKDTPADGVIDLTTSRRSRQQLVIQRAVTCVQVKAEPGLSPPPAVLGETEVDGSAGTSTGTIEDNHRDSNAESPLTSVALPCANPSYCSGTPPLSQPIACSASTVPSNTTTAKSESGSATPCNVIVNGSCNVPPAESSIRTPLLEQRPLVDPYRRTAAVCDEPAGADLEGEDLKENSCLATERDSAGKRNSNDQPAITAVTGEDKPQSPEDAPSDEDHAYALPLMPKPGCVIQPVPKPADKTAAILPCGLTAPLTGTVPMEMEPPLKRRCLRIRNQNK</sequence>
<dbReference type="AlphaFoldDB" id="A0A671LPB7"/>
<feature type="region of interest" description="Disordered" evidence="7">
    <location>
        <begin position="1"/>
        <end position="45"/>
    </location>
</feature>
<feature type="compositionally biased region" description="Pro residues" evidence="7">
    <location>
        <begin position="393"/>
        <end position="402"/>
    </location>
</feature>
<protein>
    <submittedName>
        <fullName evidence="8">Sine oculis-binding protein homolog</fullName>
    </submittedName>
</protein>
<dbReference type="GO" id="GO:0008270">
    <property type="term" value="F:zinc ion binding"/>
    <property type="evidence" value="ECO:0007669"/>
    <property type="project" value="UniProtKB-KW"/>
</dbReference>
<proteinExistence type="inferred from homology"/>
<evidence type="ECO:0000313" key="8">
    <source>
        <dbReference type="Ensembl" id="ENSSANP00000022116.1"/>
    </source>
</evidence>
<feature type="region of interest" description="Disordered" evidence="7">
    <location>
        <begin position="449"/>
        <end position="507"/>
    </location>
</feature>
<dbReference type="Pfam" id="PF15279">
    <property type="entry name" value="SOBP"/>
    <property type="match status" value="1"/>
</dbReference>
<feature type="compositionally biased region" description="Low complexity" evidence="7">
    <location>
        <begin position="355"/>
        <end position="380"/>
    </location>
</feature>
<feature type="compositionally biased region" description="Polar residues" evidence="7">
    <location>
        <begin position="618"/>
        <end position="633"/>
    </location>
</feature>
<evidence type="ECO:0000256" key="7">
    <source>
        <dbReference type="SAM" id="MobiDB-lite"/>
    </source>
</evidence>
<evidence type="ECO:0000256" key="3">
    <source>
        <dbReference type="ARBA" id="ARBA00022771"/>
    </source>
</evidence>
<dbReference type="GO" id="GO:0005634">
    <property type="term" value="C:nucleus"/>
    <property type="evidence" value="ECO:0007669"/>
    <property type="project" value="TreeGrafter"/>
</dbReference>
<feature type="region of interest" description="Disordered" evidence="7">
    <location>
        <begin position="694"/>
        <end position="731"/>
    </location>
</feature>
<gene>
    <name evidence="8" type="primary">LOC107681548</name>
</gene>
<feature type="compositionally biased region" description="Polar residues" evidence="7">
    <location>
        <begin position="488"/>
        <end position="498"/>
    </location>
</feature>
<keyword evidence="2" id="KW-0677">Repeat</keyword>
<comment type="function">
    <text evidence="5">Implicated in development of the cochlea.</text>
</comment>
<dbReference type="RefSeq" id="XP_016333343.1">
    <property type="nucleotide sequence ID" value="XM_016477857.1"/>
</dbReference>
<dbReference type="OrthoDB" id="6250723at2759"/>
<evidence type="ECO:0000256" key="5">
    <source>
        <dbReference type="ARBA" id="ARBA00037245"/>
    </source>
</evidence>
<dbReference type="GeneID" id="107681548"/>
<accession>A0A671LPB7</accession>
<keyword evidence="9" id="KW-1185">Reference proteome</keyword>
<keyword evidence="1" id="KW-0479">Metal-binding</keyword>
<dbReference type="GO" id="GO:0048513">
    <property type="term" value="P:animal organ development"/>
    <property type="evidence" value="ECO:0007669"/>
    <property type="project" value="TreeGrafter"/>
</dbReference>
<dbReference type="Proteomes" id="UP000472260">
    <property type="component" value="Unassembled WGS sequence"/>
</dbReference>
<dbReference type="KEGG" id="sanh:107681548"/>
<evidence type="ECO:0000313" key="9">
    <source>
        <dbReference type="Proteomes" id="UP000472260"/>
    </source>
</evidence>
<keyword evidence="4" id="KW-0862">Zinc</keyword>
<feature type="region of interest" description="Disordered" evidence="7">
    <location>
        <begin position="339"/>
        <end position="421"/>
    </location>
</feature>
<dbReference type="InterPro" id="IPR026092">
    <property type="entry name" value="RAI2/SOBP"/>
</dbReference>